<dbReference type="AlphaFoldDB" id="M7ZX65"/>
<reference evidence="1" key="1">
    <citation type="journal article" date="2013" name="Nature">
        <title>Draft genome of the wheat A-genome progenitor Triticum urartu.</title>
        <authorList>
            <person name="Ling H.Q."/>
            <person name="Zhao S."/>
            <person name="Liu D."/>
            <person name="Wang J."/>
            <person name="Sun H."/>
            <person name="Zhang C."/>
            <person name="Fan H."/>
            <person name="Li D."/>
            <person name="Dong L."/>
            <person name="Tao Y."/>
            <person name="Gao C."/>
            <person name="Wu H."/>
            <person name="Li Y."/>
            <person name="Cui Y."/>
            <person name="Guo X."/>
            <person name="Zheng S."/>
            <person name="Wang B."/>
            <person name="Yu K."/>
            <person name="Liang Q."/>
            <person name="Yang W."/>
            <person name="Lou X."/>
            <person name="Chen J."/>
            <person name="Feng M."/>
            <person name="Jian J."/>
            <person name="Zhang X."/>
            <person name="Luo G."/>
            <person name="Jiang Y."/>
            <person name="Liu J."/>
            <person name="Wang Z."/>
            <person name="Sha Y."/>
            <person name="Zhang B."/>
            <person name="Wu H."/>
            <person name="Tang D."/>
            <person name="Shen Q."/>
            <person name="Xue P."/>
            <person name="Zou S."/>
            <person name="Wang X."/>
            <person name="Liu X."/>
            <person name="Wang F."/>
            <person name="Yang Y."/>
            <person name="An X."/>
            <person name="Dong Z."/>
            <person name="Zhang K."/>
            <person name="Zhang X."/>
            <person name="Luo M.C."/>
            <person name="Dvorak J."/>
            <person name="Tong Y."/>
            <person name="Wang J."/>
            <person name="Yang H."/>
            <person name="Li Z."/>
            <person name="Wang D."/>
            <person name="Zhang A."/>
            <person name="Wang J."/>
        </authorList>
    </citation>
    <scope>NUCLEOTIDE SEQUENCE</scope>
</reference>
<proteinExistence type="predicted"/>
<accession>M7ZX65</accession>
<evidence type="ECO:0000313" key="1">
    <source>
        <dbReference type="EMBL" id="EMS67768.1"/>
    </source>
</evidence>
<protein>
    <submittedName>
        <fullName evidence="1">Uncharacterized protein</fullName>
    </submittedName>
</protein>
<dbReference type="eggNOG" id="ENOG502R3F8">
    <property type="taxonomic scope" value="Eukaryota"/>
</dbReference>
<sequence>MAIFIIPALSMTRREYFTLGAEGMYQPNTSLQEEGFVVDIKLFSGAVAGEVVTVVRIRTFSWREKGSVVKPAARWRLMSHLRKKKLRTLMGRLSACMMPAFIMMRSPTKPNTVPRTTEMAMDRSVTWPHVPGSGGWLSKTRSTDDATLTSPIVASMGEGLELWRVRLGALGVVASMGEGLELWRVRLGALGVDGGVVV</sequence>
<name>M7ZX65_TRIUA</name>
<gene>
    <name evidence="1" type="ORF">TRIUR3_14127</name>
</gene>
<organism evidence="1">
    <name type="scientific">Triticum urartu</name>
    <name type="common">Red wild einkorn</name>
    <name type="synonym">Crithodium urartu</name>
    <dbReference type="NCBI Taxonomy" id="4572"/>
    <lineage>
        <taxon>Eukaryota</taxon>
        <taxon>Viridiplantae</taxon>
        <taxon>Streptophyta</taxon>
        <taxon>Embryophyta</taxon>
        <taxon>Tracheophyta</taxon>
        <taxon>Spermatophyta</taxon>
        <taxon>Magnoliopsida</taxon>
        <taxon>Liliopsida</taxon>
        <taxon>Poales</taxon>
        <taxon>Poaceae</taxon>
        <taxon>BOP clade</taxon>
        <taxon>Pooideae</taxon>
        <taxon>Triticodae</taxon>
        <taxon>Triticeae</taxon>
        <taxon>Triticinae</taxon>
        <taxon>Triticum</taxon>
    </lineage>
</organism>
<dbReference type="EMBL" id="KD015057">
    <property type="protein sequence ID" value="EMS67768.1"/>
    <property type="molecule type" value="Genomic_DNA"/>
</dbReference>